<organism evidence="1 2">
    <name type="scientific">Mesobacillus subterraneus</name>
    <dbReference type="NCBI Taxonomy" id="285983"/>
    <lineage>
        <taxon>Bacteria</taxon>
        <taxon>Bacillati</taxon>
        <taxon>Bacillota</taxon>
        <taxon>Bacilli</taxon>
        <taxon>Bacillales</taxon>
        <taxon>Bacillaceae</taxon>
        <taxon>Mesobacillus</taxon>
    </lineage>
</organism>
<dbReference type="AlphaFoldDB" id="A0A3R9DR77"/>
<reference evidence="2" key="1">
    <citation type="submission" date="2018-12" db="EMBL/GenBank/DDBJ databases">
        <title>Bacillus chawlae sp. nov., Bacillus glennii sp. nov., and Bacillus saganii sp. nov. Isolated from the Vehicle Assembly Building at Kennedy Space Center where the Viking Spacecraft were Assembled.</title>
        <authorList>
            <person name="Seuylemezian A."/>
            <person name="Vaishampayan P."/>
        </authorList>
    </citation>
    <scope>NUCLEOTIDE SEQUENCE [LARGE SCALE GENOMIC DNA]</scope>
    <source>
        <strain evidence="2">DSM 13966</strain>
    </source>
</reference>
<dbReference type="Proteomes" id="UP000279911">
    <property type="component" value="Unassembled WGS sequence"/>
</dbReference>
<comment type="caution">
    <text evidence="1">The sequence shown here is derived from an EMBL/GenBank/DDBJ whole genome shotgun (WGS) entry which is preliminary data.</text>
</comment>
<gene>
    <name evidence="1" type="ORF">EJA10_16555</name>
</gene>
<name>A0A3R9DR77_9BACI</name>
<proteinExistence type="predicted"/>
<sequence>MPSFNSFHNKYLDAWRNSSLQELTPMISRDYQAREIAEGKISDFGYEESIRGWEQGFTFVKENKAEWELKEIARIPLREHETMSVIFAKLVINGKTLKTGNLFFQTFIYDFGWKLARSYIEAGIPSSQMENNSLMSIPGKSF</sequence>
<protein>
    <submittedName>
        <fullName evidence="1">Flavoprotein</fullName>
    </submittedName>
</protein>
<evidence type="ECO:0000313" key="1">
    <source>
        <dbReference type="EMBL" id="RSD25419.1"/>
    </source>
</evidence>
<dbReference type="EMBL" id="RSFW01000019">
    <property type="protein sequence ID" value="RSD25419.1"/>
    <property type="molecule type" value="Genomic_DNA"/>
</dbReference>
<evidence type="ECO:0000313" key="2">
    <source>
        <dbReference type="Proteomes" id="UP000279911"/>
    </source>
</evidence>
<dbReference type="RefSeq" id="WP_125481138.1">
    <property type="nucleotide sequence ID" value="NZ_RSFW01000019.1"/>
</dbReference>
<accession>A0A3R9DR77</accession>
<dbReference type="OrthoDB" id="2454203at2"/>